<feature type="domain" description="Reverse transcriptase zinc-binding" evidence="3">
    <location>
        <begin position="303"/>
        <end position="362"/>
    </location>
</feature>
<feature type="compositionally biased region" description="Basic and acidic residues" evidence="1">
    <location>
        <begin position="20"/>
        <end position="33"/>
    </location>
</feature>
<sequence>MAIAPVLQESDVPISTEVQDQVHRSNRKLKEDEGLAPMEGIASNDTEGKMENKGECQETQSKDEELEIVTVEEIDESMPDLEEVLPKDNQKDSKSQDSYQKGRELSYKEKLLGINGREKTPPDTDSTQGNTATRTNPAHSIYGTKVEVGEEAFGPWMIPQKRSRRRPRQTSANPNQDPKPQPGTEQQVGNRFISISVEEQPTADEGDHQTSQNTLIQPVQETPIVEGKQIPIQPEIKSKAVRSKSKKPEVQNQPVKRQNPSNSQAVPNKKASKMHLEKTQEHTVVMSMSQANRVTQNMASSPAKTTQRIRVFLWSLAHEGIMTENQRWKRKMTDNDVCKRCLLHSETSLHALRDCCHVAPLWRSLIPQNKWRKFFSLNLCSWIEASLSSSMGCSDNFSWNTKFGYTCWLIWKQRNNWVFNGKKEEAISLLPILKIQLEDFNNATKVMKEISNDSNRENTQGWVAPEVDWIKVNTDGSYYSEQNSMACGGVARDKDNNWIFGFSKRLGRGNALHAEIWGILQGLKIAWEKGYKKVIIESDSSLAIQLALGTNDQPHYIGQIIKDIHTLVNKDWTVKFSIVKRDFNTVADKLASWAQRDMFGLRLYNNPPLYCRNALYSDSSVSEKPNGAAS</sequence>
<dbReference type="InterPro" id="IPR026960">
    <property type="entry name" value="RVT-Znf"/>
</dbReference>
<reference evidence="4" key="1">
    <citation type="submission" date="2020-09" db="EMBL/GenBank/DDBJ databases">
        <title>Genome-Enabled Discovery of Anthraquinone Biosynthesis in Senna tora.</title>
        <authorList>
            <person name="Kang S.-H."/>
            <person name="Pandey R.P."/>
            <person name="Lee C.-M."/>
            <person name="Sim J.-S."/>
            <person name="Jeong J.-T."/>
            <person name="Choi B.-S."/>
            <person name="Jung M."/>
            <person name="Ginzburg D."/>
            <person name="Zhao K."/>
            <person name="Won S.Y."/>
            <person name="Oh T.-J."/>
            <person name="Yu Y."/>
            <person name="Kim N.-H."/>
            <person name="Lee O.R."/>
            <person name="Lee T.-H."/>
            <person name="Bashyal P."/>
            <person name="Kim T.-S."/>
            <person name="Lee W.-H."/>
            <person name="Kawkins C."/>
            <person name="Kim C.-K."/>
            <person name="Kim J.S."/>
            <person name="Ahn B.O."/>
            <person name="Rhee S.Y."/>
            <person name="Sohng J.K."/>
        </authorList>
    </citation>
    <scope>NUCLEOTIDE SEQUENCE</scope>
    <source>
        <tissue evidence="4">Leaf</tissue>
    </source>
</reference>
<dbReference type="InterPro" id="IPR036397">
    <property type="entry name" value="RNaseH_sf"/>
</dbReference>
<dbReference type="InterPro" id="IPR044730">
    <property type="entry name" value="RNase_H-like_dom_plant"/>
</dbReference>
<name>A0A834SGD0_9FABA</name>
<feature type="compositionally biased region" description="Polar residues" evidence="1">
    <location>
        <begin position="169"/>
        <end position="189"/>
    </location>
</feature>
<evidence type="ECO:0000313" key="5">
    <source>
        <dbReference type="Proteomes" id="UP000634136"/>
    </source>
</evidence>
<dbReference type="Pfam" id="PF13456">
    <property type="entry name" value="RVT_3"/>
    <property type="match status" value="1"/>
</dbReference>
<dbReference type="CDD" id="cd06222">
    <property type="entry name" value="RNase_H_like"/>
    <property type="match status" value="1"/>
</dbReference>
<dbReference type="InterPro" id="IPR002156">
    <property type="entry name" value="RNaseH_domain"/>
</dbReference>
<dbReference type="OrthoDB" id="1906820at2759"/>
<dbReference type="Pfam" id="PF13966">
    <property type="entry name" value="zf-RVT"/>
    <property type="match status" value="1"/>
</dbReference>
<evidence type="ECO:0000313" key="4">
    <source>
        <dbReference type="EMBL" id="KAF7803041.1"/>
    </source>
</evidence>
<evidence type="ECO:0008006" key="6">
    <source>
        <dbReference type="Google" id="ProtNLM"/>
    </source>
</evidence>
<dbReference type="GO" id="GO:0004523">
    <property type="term" value="F:RNA-DNA hybrid ribonuclease activity"/>
    <property type="evidence" value="ECO:0007669"/>
    <property type="project" value="InterPro"/>
</dbReference>
<gene>
    <name evidence="4" type="ORF">G2W53_042152</name>
</gene>
<dbReference type="SUPFAM" id="SSF53098">
    <property type="entry name" value="Ribonuclease H-like"/>
    <property type="match status" value="1"/>
</dbReference>
<dbReference type="Proteomes" id="UP000634136">
    <property type="component" value="Unassembled WGS sequence"/>
</dbReference>
<dbReference type="PANTHER" id="PTHR47723:SF19">
    <property type="entry name" value="POLYNUCLEOTIDYL TRANSFERASE, RIBONUCLEASE H-LIKE SUPERFAMILY PROTEIN"/>
    <property type="match status" value="1"/>
</dbReference>
<feature type="compositionally biased region" description="Polar residues" evidence="1">
    <location>
        <begin position="250"/>
        <end position="266"/>
    </location>
</feature>
<feature type="compositionally biased region" description="Acidic residues" evidence="1">
    <location>
        <begin position="64"/>
        <end position="83"/>
    </location>
</feature>
<feature type="compositionally biased region" description="Polar residues" evidence="1">
    <location>
        <begin position="209"/>
        <end position="220"/>
    </location>
</feature>
<feature type="region of interest" description="Disordered" evidence="1">
    <location>
        <begin position="1"/>
        <end position="275"/>
    </location>
</feature>
<dbReference type="AlphaFoldDB" id="A0A834SGD0"/>
<dbReference type="InterPro" id="IPR053151">
    <property type="entry name" value="RNase_H-like"/>
</dbReference>
<dbReference type="PANTHER" id="PTHR47723">
    <property type="entry name" value="OS05G0353850 PROTEIN"/>
    <property type="match status" value="1"/>
</dbReference>
<comment type="caution">
    <text evidence="4">The sequence shown here is derived from an EMBL/GenBank/DDBJ whole genome shotgun (WGS) entry which is preliminary data.</text>
</comment>
<organism evidence="4 5">
    <name type="scientific">Senna tora</name>
    <dbReference type="NCBI Taxonomy" id="362788"/>
    <lineage>
        <taxon>Eukaryota</taxon>
        <taxon>Viridiplantae</taxon>
        <taxon>Streptophyta</taxon>
        <taxon>Embryophyta</taxon>
        <taxon>Tracheophyta</taxon>
        <taxon>Spermatophyta</taxon>
        <taxon>Magnoliopsida</taxon>
        <taxon>eudicotyledons</taxon>
        <taxon>Gunneridae</taxon>
        <taxon>Pentapetalae</taxon>
        <taxon>rosids</taxon>
        <taxon>fabids</taxon>
        <taxon>Fabales</taxon>
        <taxon>Fabaceae</taxon>
        <taxon>Caesalpinioideae</taxon>
        <taxon>Cassia clade</taxon>
        <taxon>Senna</taxon>
    </lineage>
</organism>
<dbReference type="InterPro" id="IPR012337">
    <property type="entry name" value="RNaseH-like_sf"/>
</dbReference>
<proteinExistence type="predicted"/>
<keyword evidence="5" id="KW-1185">Reference proteome</keyword>
<accession>A0A834SGD0</accession>
<feature type="compositionally biased region" description="Basic and acidic residues" evidence="1">
    <location>
        <begin position="84"/>
        <end position="122"/>
    </location>
</feature>
<feature type="compositionally biased region" description="Basic and acidic residues" evidence="1">
    <location>
        <begin position="46"/>
        <end position="63"/>
    </location>
</feature>
<dbReference type="EMBL" id="JAAIUW010000013">
    <property type="protein sequence ID" value="KAF7803041.1"/>
    <property type="molecule type" value="Genomic_DNA"/>
</dbReference>
<feature type="compositionally biased region" description="Polar residues" evidence="1">
    <location>
        <begin position="123"/>
        <end position="138"/>
    </location>
</feature>
<evidence type="ECO:0000256" key="1">
    <source>
        <dbReference type="SAM" id="MobiDB-lite"/>
    </source>
</evidence>
<evidence type="ECO:0000259" key="3">
    <source>
        <dbReference type="Pfam" id="PF13966"/>
    </source>
</evidence>
<protein>
    <recommendedName>
        <fullName evidence="6">RNase H type-1 domain-containing protein</fullName>
    </recommendedName>
</protein>
<evidence type="ECO:0000259" key="2">
    <source>
        <dbReference type="Pfam" id="PF13456"/>
    </source>
</evidence>
<dbReference type="GO" id="GO:0003676">
    <property type="term" value="F:nucleic acid binding"/>
    <property type="evidence" value="ECO:0007669"/>
    <property type="project" value="InterPro"/>
</dbReference>
<dbReference type="Gene3D" id="3.30.420.10">
    <property type="entry name" value="Ribonuclease H-like superfamily/Ribonuclease H"/>
    <property type="match status" value="1"/>
</dbReference>
<feature type="domain" description="RNase H type-1" evidence="2">
    <location>
        <begin position="473"/>
        <end position="594"/>
    </location>
</feature>